<dbReference type="EMBL" id="GGEC01047177">
    <property type="protein sequence ID" value="MBX27661.1"/>
    <property type="molecule type" value="Transcribed_RNA"/>
</dbReference>
<feature type="signal peptide" evidence="1">
    <location>
        <begin position="1"/>
        <end position="21"/>
    </location>
</feature>
<reference evidence="2" key="1">
    <citation type="submission" date="2018-02" db="EMBL/GenBank/DDBJ databases">
        <title>Rhizophora mucronata_Transcriptome.</title>
        <authorList>
            <person name="Meera S.P."/>
            <person name="Sreeshan A."/>
            <person name="Augustine A."/>
        </authorList>
    </citation>
    <scope>NUCLEOTIDE SEQUENCE</scope>
    <source>
        <tissue evidence="2">Leaf</tissue>
    </source>
</reference>
<proteinExistence type="predicted"/>
<protein>
    <submittedName>
        <fullName evidence="2">Uncharacterized protein</fullName>
    </submittedName>
</protein>
<evidence type="ECO:0000313" key="2">
    <source>
        <dbReference type="EMBL" id="MBX27661.1"/>
    </source>
</evidence>
<organism evidence="2">
    <name type="scientific">Rhizophora mucronata</name>
    <name type="common">Asiatic mangrove</name>
    <dbReference type="NCBI Taxonomy" id="61149"/>
    <lineage>
        <taxon>Eukaryota</taxon>
        <taxon>Viridiplantae</taxon>
        <taxon>Streptophyta</taxon>
        <taxon>Embryophyta</taxon>
        <taxon>Tracheophyta</taxon>
        <taxon>Spermatophyta</taxon>
        <taxon>Magnoliopsida</taxon>
        <taxon>eudicotyledons</taxon>
        <taxon>Gunneridae</taxon>
        <taxon>Pentapetalae</taxon>
        <taxon>rosids</taxon>
        <taxon>fabids</taxon>
        <taxon>Malpighiales</taxon>
        <taxon>Rhizophoraceae</taxon>
        <taxon>Rhizophora</taxon>
    </lineage>
</organism>
<feature type="chain" id="PRO_5015109571" evidence="1">
    <location>
        <begin position="22"/>
        <end position="33"/>
    </location>
</feature>
<sequence>MVAEAPCFVLLMFSLSRCCTCYIFEGRNESCQL</sequence>
<accession>A0A2P2MBU0</accession>
<keyword evidence="1" id="KW-0732">Signal</keyword>
<name>A0A2P2MBU0_RHIMU</name>
<evidence type="ECO:0000256" key="1">
    <source>
        <dbReference type="SAM" id="SignalP"/>
    </source>
</evidence>
<dbReference type="AlphaFoldDB" id="A0A2P2MBU0"/>